<evidence type="ECO:0000256" key="5">
    <source>
        <dbReference type="ARBA" id="ARBA00023136"/>
    </source>
</evidence>
<keyword evidence="8" id="KW-1185">Reference proteome</keyword>
<dbReference type="PANTHER" id="PTHR48020">
    <property type="entry name" value="PROTON MYO-INOSITOL COTRANSPORTER"/>
    <property type="match status" value="1"/>
</dbReference>
<dbReference type="InterPro" id="IPR005828">
    <property type="entry name" value="MFS_sugar_transport-like"/>
</dbReference>
<dbReference type="OrthoDB" id="6339427at2759"/>
<name>M2VXU7_GALSU</name>
<dbReference type="eggNOG" id="KOG0254">
    <property type="taxonomic scope" value="Eukaryota"/>
</dbReference>
<evidence type="ECO:0000313" key="7">
    <source>
        <dbReference type="EMBL" id="EME28116.1"/>
    </source>
</evidence>
<feature type="transmembrane region" description="Helical" evidence="6">
    <location>
        <begin position="119"/>
        <end position="141"/>
    </location>
</feature>
<dbReference type="InterPro" id="IPR050814">
    <property type="entry name" value="Myo-inositol_Transporter"/>
</dbReference>
<dbReference type="InterPro" id="IPR036259">
    <property type="entry name" value="MFS_trans_sf"/>
</dbReference>
<evidence type="ECO:0000256" key="3">
    <source>
        <dbReference type="ARBA" id="ARBA00022692"/>
    </source>
</evidence>
<dbReference type="Pfam" id="PF00083">
    <property type="entry name" value="Sugar_tr"/>
    <property type="match status" value="1"/>
</dbReference>
<dbReference type="Gramene" id="EME28116">
    <property type="protein sequence ID" value="EME28116"/>
    <property type="gene ID" value="Gasu_44490"/>
</dbReference>
<gene>
    <name evidence="7" type="ORF">Gasu_44490</name>
</gene>
<keyword evidence="2" id="KW-0813">Transport</keyword>
<organism evidence="7 8">
    <name type="scientific">Galdieria sulphuraria</name>
    <name type="common">Red alga</name>
    <dbReference type="NCBI Taxonomy" id="130081"/>
    <lineage>
        <taxon>Eukaryota</taxon>
        <taxon>Rhodophyta</taxon>
        <taxon>Bangiophyceae</taxon>
        <taxon>Galdieriales</taxon>
        <taxon>Galdieriaceae</taxon>
        <taxon>Galdieria</taxon>
    </lineage>
</organism>
<feature type="transmembrane region" description="Helical" evidence="6">
    <location>
        <begin position="161"/>
        <end position="184"/>
    </location>
</feature>
<protein>
    <submittedName>
        <fullName evidence="7">MFS transporter, SP family, sugar:H+ symporter</fullName>
    </submittedName>
</protein>
<dbReference type="PANTHER" id="PTHR48020:SF9">
    <property type="entry name" value="MAJOR FACILITATOR SUPERFAMILY (MFS) PROFILE DOMAIN-CONTAINING PROTEIN"/>
    <property type="match status" value="1"/>
</dbReference>
<reference evidence="8" key="1">
    <citation type="journal article" date="2013" name="Science">
        <title>Gene transfer from bacteria and archaea facilitated evolution of an extremophilic eukaryote.</title>
        <authorList>
            <person name="Schonknecht G."/>
            <person name="Chen W.H."/>
            <person name="Ternes C.M."/>
            <person name="Barbier G.G."/>
            <person name="Shrestha R.P."/>
            <person name="Stanke M."/>
            <person name="Brautigam A."/>
            <person name="Baker B.J."/>
            <person name="Banfield J.F."/>
            <person name="Garavito R.M."/>
            <person name="Carr K."/>
            <person name="Wilkerson C."/>
            <person name="Rensing S.A."/>
            <person name="Gagneul D."/>
            <person name="Dickenson N.E."/>
            <person name="Oesterhelt C."/>
            <person name="Lercher M.J."/>
            <person name="Weber A.P."/>
        </authorList>
    </citation>
    <scope>NUCLEOTIDE SEQUENCE [LARGE SCALE GENOMIC DNA]</scope>
    <source>
        <strain evidence="8">074W</strain>
    </source>
</reference>
<keyword evidence="5 6" id="KW-0472">Membrane</keyword>
<evidence type="ECO:0000256" key="6">
    <source>
        <dbReference type="SAM" id="Phobius"/>
    </source>
</evidence>
<dbReference type="EMBL" id="KB454524">
    <property type="protein sequence ID" value="EME28116.1"/>
    <property type="molecule type" value="Genomic_DNA"/>
</dbReference>
<evidence type="ECO:0000256" key="1">
    <source>
        <dbReference type="ARBA" id="ARBA00004370"/>
    </source>
</evidence>
<dbReference type="KEGG" id="gsl:Gasu_44490"/>
<dbReference type="SUPFAM" id="SSF103473">
    <property type="entry name" value="MFS general substrate transporter"/>
    <property type="match status" value="1"/>
</dbReference>
<evidence type="ECO:0000313" key="8">
    <source>
        <dbReference type="Proteomes" id="UP000030680"/>
    </source>
</evidence>
<dbReference type="Gene3D" id="1.20.1250.20">
    <property type="entry name" value="MFS general substrate transporter like domains"/>
    <property type="match status" value="1"/>
</dbReference>
<dbReference type="GO" id="GO:0016020">
    <property type="term" value="C:membrane"/>
    <property type="evidence" value="ECO:0007669"/>
    <property type="project" value="UniProtKB-SubCell"/>
</dbReference>
<comment type="subcellular location">
    <subcellularLocation>
        <location evidence="1">Membrane</location>
    </subcellularLocation>
</comment>
<dbReference type="Proteomes" id="UP000030680">
    <property type="component" value="Unassembled WGS sequence"/>
</dbReference>
<sequence>MSSKEMTRRRPRELVSYVFSVTFLHIHVWFFSFVFSTILGTDILFLSENPSWMMHKKKRLTSYDTWKYIRGFDVAEEKVEFCKMESVVVEEEFTQAKSKMIWFYFFIIPHRRKAAIHGIMMFVFQQFSGAIAMMYYLITIYEKAGVSAQDALYLSRIGGGSFFFSTIALGLLLGTLASIIIVGLNFSTSGLTTRIAVYTVEVVLYQLFWSSSLGPNPWVINSEIDQTCI</sequence>
<keyword evidence="4 6" id="KW-1133">Transmembrane helix</keyword>
<dbReference type="RefSeq" id="XP_005704636.1">
    <property type="nucleotide sequence ID" value="XM_005704579.1"/>
</dbReference>
<proteinExistence type="predicted"/>
<accession>M2VXU7</accession>
<dbReference type="GeneID" id="17086979"/>
<evidence type="ECO:0000256" key="4">
    <source>
        <dbReference type="ARBA" id="ARBA00022989"/>
    </source>
</evidence>
<keyword evidence="3 6" id="KW-0812">Transmembrane</keyword>
<dbReference type="GO" id="GO:0022857">
    <property type="term" value="F:transmembrane transporter activity"/>
    <property type="evidence" value="ECO:0007669"/>
    <property type="project" value="InterPro"/>
</dbReference>
<evidence type="ECO:0000256" key="2">
    <source>
        <dbReference type="ARBA" id="ARBA00022448"/>
    </source>
</evidence>
<dbReference type="AlphaFoldDB" id="M2VXU7"/>